<feature type="compositionally biased region" description="Basic residues" evidence="1">
    <location>
        <begin position="263"/>
        <end position="273"/>
    </location>
</feature>
<feature type="region of interest" description="Disordered" evidence="1">
    <location>
        <begin position="1"/>
        <end position="90"/>
    </location>
</feature>
<dbReference type="GO" id="GO:0003887">
    <property type="term" value="F:DNA-directed DNA polymerase activity"/>
    <property type="evidence" value="ECO:0007669"/>
    <property type="project" value="UniProtKB-EC"/>
</dbReference>
<sequence>PDRVPQSPLPRGVHGGAHEQRHEHQRPGAAVRGRGAGDEDRGPAAGRERERAPLHGRREHHPVRPLGGKERRREHGRGDTGREGRGGTLRRHLRLLRAGRFLNLQQAHPRIAHKVRRLRQRRPVAGRHGRRPRESGRAVDQEPQGGLRGPVLDVRRRRDSAPETHLPRPRGRPAREPGVGEGDFRPLRLRPPLAARPAQAQEAYGHDGLRPRSLQGRGDGVGRGAGDECQDQHDAQGRHDGHAPARRHPRPRGGDGLPEGLRQVRRLRARGRRAQGQGPRRAQGGHPAHHRDGDGGAPPRARPRPRLPRRVLLCRIAAGVRGRGVRPAREEPWKQPRLPRLPSRRARGARLRRAGLLGSSRGAKADPRPQVPLLHPKGGPGRRAGDGAGVL</sequence>
<dbReference type="EMBL" id="CADCVI010000158">
    <property type="protein sequence ID" value="CAA9476924.1"/>
    <property type="molecule type" value="Genomic_DNA"/>
</dbReference>
<feature type="non-terminal residue" evidence="2">
    <location>
        <position position="391"/>
    </location>
</feature>
<feature type="compositionally biased region" description="Basic and acidic residues" evidence="1">
    <location>
        <begin position="67"/>
        <end position="85"/>
    </location>
</feature>
<proteinExistence type="predicted"/>
<feature type="compositionally biased region" description="Basic and acidic residues" evidence="1">
    <location>
        <begin position="153"/>
        <end position="166"/>
    </location>
</feature>
<feature type="compositionally biased region" description="Basic and acidic residues" evidence="1">
    <location>
        <begin position="230"/>
        <end position="243"/>
    </location>
</feature>
<feature type="compositionally biased region" description="Basic and acidic residues" evidence="1">
    <location>
        <begin position="35"/>
        <end position="53"/>
    </location>
</feature>
<keyword evidence="2" id="KW-0808">Transferase</keyword>
<protein>
    <submittedName>
        <fullName evidence="2">DNA polymerase III alpha subunit</fullName>
        <ecNumber evidence="2">2.7.7.7</ecNumber>
    </submittedName>
</protein>
<organism evidence="2">
    <name type="scientific">uncultured Rubrobacteraceae bacterium</name>
    <dbReference type="NCBI Taxonomy" id="349277"/>
    <lineage>
        <taxon>Bacteria</taxon>
        <taxon>Bacillati</taxon>
        <taxon>Actinomycetota</taxon>
        <taxon>Rubrobacteria</taxon>
        <taxon>Rubrobacterales</taxon>
        <taxon>Rubrobacteraceae</taxon>
        <taxon>environmental samples</taxon>
    </lineage>
</organism>
<feature type="compositionally biased region" description="Low complexity" evidence="1">
    <location>
        <begin position="274"/>
        <end position="285"/>
    </location>
</feature>
<reference evidence="2" key="1">
    <citation type="submission" date="2020-02" db="EMBL/GenBank/DDBJ databases">
        <authorList>
            <person name="Meier V. D."/>
        </authorList>
    </citation>
    <scope>NUCLEOTIDE SEQUENCE</scope>
    <source>
        <strain evidence="2">AVDCRST_MAG25</strain>
    </source>
</reference>
<feature type="compositionally biased region" description="Basic residues" evidence="1">
    <location>
        <begin position="112"/>
        <end position="131"/>
    </location>
</feature>
<feature type="compositionally biased region" description="Low complexity" evidence="1">
    <location>
        <begin position="190"/>
        <end position="201"/>
    </location>
</feature>
<feature type="compositionally biased region" description="Basic and acidic residues" evidence="1">
    <location>
        <begin position="16"/>
        <end position="26"/>
    </location>
</feature>
<dbReference type="AlphaFoldDB" id="A0A6J4RN77"/>
<name>A0A6J4RN77_9ACTN</name>
<feature type="region of interest" description="Disordered" evidence="1">
    <location>
        <begin position="327"/>
        <end position="391"/>
    </location>
</feature>
<accession>A0A6J4RN77</accession>
<evidence type="ECO:0000313" key="2">
    <source>
        <dbReference type="EMBL" id="CAA9476924.1"/>
    </source>
</evidence>
<evidence type="ECO:0000256" key="1">
    <source>
        <dbReference type="SAM" id="MobiDB-lite"/>
    </source>
</evidence>
<gene>
    <name evidence="2" type="ORF">AVDCRST_MAG25-2490</name>
</gene>
<feature type="compositionally biased region" description="Basic residues" evidence="1">
    <location>
        <begin position="342"/>
        <end position="353"/>
    </location>
</feature>
<dbReference type="EC" id="2.7.7.7" evidence="2"/>
<keyword evidence="2" id="KW-0548">Nucleotidyltransferase</keyword>
<feature type="compositionally biased region" description="Basic residues" evidence="1">
    <location>
        <begin position="54"/>
        <end position="63"/>
    </location>
</feature>
<feature type="region of interest" description="Disordered" evidence="1">
    <location>
        <begin position="112"/>
        <end position="310"/>
    </location>
</feature>
<feature type="compositionally biased region" description="Gly residues" evidence="1">
    <location>
        <begin position="378"/>
        <end position="391"/>
    </location>
</feature>
<feature type="non-terminal residue" evidence="2">
    <location>
        <position position="1"/>
    </location>
</feature>